<reference evidence="3" key="1">
    <citation type="submission" date="2016-11" db="EMBL/GenBank/DDBJ databases">
        <authorList>
            <person name="Varghese N."/>
            <person name="Submissions S."/>
        </authorList>
    </citation>
    <scope>NUCLEOTIDE SEQUENCE [LARGE SCALE GENOMIC DNA]</scope>
    <source>
        <strain evidence="3">DSM 100564</strain>
    </source>
</reference>
<dbReference type="Proteomes" id="UP000183982">
    <property type="component" value="Unassembled WGS sequence"/>
</dbReference>
<keyword evidence="3" id="KW-1185">Reference proteome</keyword>
<gene>
    <name evidence="2" type="ORF">SAMN05444000_10188</name>
</gene>
<accession>A0A1M6AZG7</accession>
<dbReference type="InterPro" id="IPR039569">
    <property type="entry name" value="FAS1-like_DH_region"/>
</dbReference>
<dbReference type="PANTHER" id="PTHR28152:SF1">
    <property type="entry name" value="HYDROXYACYL-THIOESTER DEHYDRATASE TYPE 2, MITOCHONDRIAL"/>
    <property type="match status" value="1"/>
</dbReference>
<dbReference type="PANTHER" id="PTHR28152">
    <property type="entry name" value="HYDROXYACYL-THIOESTER DEHYDRATASE TYPE 2, MITOCHONDRIAL"/>
    <property type="match status" value="1"/>
</dbReference>
<dbReference type="InterPro" id="IPR029069">
    <property type="entry name" value="HotDog_dom_sf"/>
</dbReference>
<evidence type="ECO:0000259" key="1">
    <source>
        <dbReference type="Pfam" id="PF13452"/>
    </source>
</evidence>
<sequence>MDLLRGLAGPSFGHMQDALSDSHSQSDAMDPARATACLTTLSLPATVASGDPLPPFFHQLYFWEAQPPADLGRDGHPKVGGGIPDMDLPRRMWAGGQLEFHEQLRAGITASKTTTVVSAAHKDGRSGPLGFVKLRHDFTQGGNLCVTEFQDLVYREDPDPKALKPVVPQARTNEICSETHCFNSTLLFRYSALTFNGHRIHYDIDYAKDVEGYGGLVVHGPLLAQLLMLKAERELGSLKRFSFRATSPLMHFEEAKLCWGGDGTLWVRGPDGRQNMIADAS</sequence>
<dbReference type="STRING" id="1470563.SAMN05444000_10188"/>
<name>A0A1M6AZG7_9RHOB</name>
<dbReference type="GO" id="GO:0019171">
    <property type="term" value="F:(3R)-hydroxyacyl-[acyl-carrier-protein] dehydratase activity"/>
    <property type="evidence" value="ECO:0007669"/>
    <property type="project" value="TreeGrafter"/>
</dbReference>
<evidence type="ECO:0000313" key="3">
    <source>
        <dbReference type="Proteomes" id="UP000183982"/>
    </source>
</evidence>
<organism evidence="2 3">
    <name type="scientific">Shimia gijangensis</name>
    <dbReference type="NCBI Taxonomy" id="1470563"/>
    <lineage>
        <taxon>Bacteria</taxon>
        <taxon>Pseudomonadati</taxon>
        <taxon>Pseudomonadota</taxon>
        <taxon>Alphaproteobacteria</taxon>
        <taxon>Rhodobacterales</taxon>
        <taxon>Roseobacteraceae</taxon>
    </lineage>
</organism>
<dbReference type="EMBL" id="FQZQ01000001">
    <property type="protein sequence ID" value="SHI41875.1"/>
    <property type="molecule type" value="Genomic_DNA"/>
</dbReference>
<dbReference type="InterPro" id="IPR052741">
    <property type="entry name" value="Mitochondrial_HTD2"/>
</dbReference>
<dbReference type="Pfam" id="PF13452">
    <property type="entry name" value="FAS1_DH_region"/>
    <property type="match status" value="1"/>
</dbReference>
<dbReference type="Gene3D" id="3.10.129.10">
    <property type="entry name" value="Hotdog Thioesterase"/>
    <property type="match status" value="2"/>
</dbReference>
<dbReference type="SUPFAM" id="SSF54637">
    <property type="entry name" value="Thioesterase/thiol ester dehydrase-isomerase"/>
    <property type="match status" value="2"/>
</dbReference>
<dbReference type="AlphaFoldDB" id="A0A1M6AZG7"/>
<evidence type="ECO:0000313" key="2">
    <source>
        <dbReference type="EMBL" id="SHI41875.1"/>
    </source>
</evidence>
<protein>
    <submittedName>
        <fullName evidence="2">3-methylfumaryl-CoA hydratase</fullName>
    </submittedName>
</protein>
<feature type="domain" description="FAS1-like dehydratase" evidence="1">
    <location>
        <begin position="85"/>
        <end position="145"/>
    </location>
</feature>
<proteinExistence type="predicted"/>